<dbReference type="AlphaFoldDB" id="A0A1Y6BC66"/>
<evidence type="ECO:0000256" key="1">
    <source>
        <dbReference type="SAM" id="MobiDB-lite"/>
    </source>
</evidence>
<protein>
    <submittedName>
        <fullName evidence="2">Uncharacterized protein</fullName>
    </submittedName>
</protein>
<accession>A0A1Y6BC66</accession>
<reference evidence="2 3" key="1">
    <citation type="submission" date="2017-04" db="EMBL/GenBank/DDBJ databases">
        <authorList>
            <person name="Afonso C.L."/>
            <person name="Miller P.J."/>
            <person name="Scott M.A."/>
            <person name="Spackman E."/>
            <person name="Goraichik I."/>
            <person name="Dimitrov K.M."/>
            <person name="Suarez D.L."/>
            <person name="Swayne D.E."/>
        </authorList>
    </citation>
    <scope>NUCLEOTIDE SEQUENCE [LARGE SCALE GENOMIC DNA]</scope>
    <source>
        <strain evidence="2 3">USBA 355</strain>
    </source>
</reference>
<organism evidence="2 3">
    <name type="scientific">Tistlia consotensis USBA 355</name>
    <dbReference type="NCBI Taxonomy" id="560819"/>
    <lineage>
        <taxon>Bacteria</taxon>
        <taxon>Pseudomonadati</taxon>
        <taxon>Pseudomonadota</taxon>
        <taxon>Alphaproteobacteria</taxon>
        <taxon>Rhodospirillales</taxon>
        <taxon>Rhodovibrionaceae</taxon>
        <taxon>Tistlia</taxon>
    </lineage>
</organism>
<proteinExistence type="predicted"/>
<feature type="region of interest" description="Disordered" evidence="1">
    <location>
        <begin position="47"/>
        <end position="77"/>
    </location>
</feature>
<keyword evidence="3" id="KW-1185">Reference proteome</keyword>
<name>A0A1Y6BC66_9PROT</name>
<feature type="compositionally biased region" description="Basic residues" evidence="1">
    <location>
        <begin position="57"/>
        <end position="66"/>
    </location>
</feature>
<evidence type="ECO:0000313" key="2">
    <source>
        <dbReference type="EMBL" id="SMF02425.1"/>
    </source>
</evidence>
<feature type="compositionally biased region" description="Low complexity" evidence="1">
    <location>
        <begin position="47"/>
        <end position="56"/>
    </location>
</feature>
<sequence>MTLSKPCLETLLDLVEIKLSCIEVWDREDRYELHCLEQARRELQALAAGEAPAGRPAPRRRGRPPLRRPEALQVGAC</sequence>
<dbReference type="Proteomes" id="UP000192917">
    <property type="component" value="Unassembled WGS sequence"/>
</dbReference>
<dbReference type="RefSeq" id="WP_085121506.1">
    <property type="nucleotide sequence ID" value="NZ_FWZX01000003.1"/>
</dbReference>
<dbReference type="STRING" id="560819.SAMN05428998_10353"/>
<gene>
    <name evidence="2" type="ORF">SAMN05428998_10353</name>
</gene>
<evidence type="ECO:0000313" key="3">
    <source>
        <dbReference type="Proteomes" id="UP000192917"/>
    </source>
</evidence>
<dbReference type="EMBL" id="FWZX01000003">
    <property type="protein sequence ID" value="SMF02425.1"/>
    <property type="molecule type" value="Genomic_DNA"/>
</dbReference>